<evidence type="ECO:0000259" key="2">
    <source>
        <dbReference type="Pfam" id="PF20151"/>
    </source>
</evidence>
<dbReference type="Proteomes" id="UP001497453">
    <property type="component" value="Chromosome 5"/>
</dbReference>
<keyword evidence="1" id="KW-0812">Transmembrane</keyword>
<feature type="transmembrane region" description="Helical" evidence="1">
    <location>
        <begin position="152"/>
        <end position="175"/>
    </location>
</feature>
<organism evidence="3 4">
    <name type="scientific">Somion occarium</name>
    <dbReference type="NCBI Taxonomy" id="3059160"/>
    <lineage>
        <taxon>Eukaryota</taxon>
        <taxon>Fungi</taxon>
        <taxon>Dikarya</taxon>
        <taxon>Basidiomycota</taxon>
        <taxon>Agaricomycotina</taxon>
        <taxon>Agaricomycetes</taxon>
        <taxon>Polyporales</taxon>
        <taxon>Cerrenaceae</taxon>
        <taxon>Somion</taxon>
    </lineage>
</organism>
<dbReference type="EMBL" id="OZ037948">
    <property type="protein sequence ID" value="CAL1708699.1"/>
    <property type="molecule type" value="Genomic_DNA"/>
</dbReference>
<reference evidence="4" key="1">
    <citation type="submission" date="2024-04" db="EMBL/GenBank/DDBJ databases">
        <authorList>
            <person name="Shaw F."/>
            <person name="Minotto A."/>
        </authorList>
    </citation>
    <scope>NUCLEOTIDE SEQUENCE [LARGE SCALE GENOMIC DNA]</scope>
</reference>
<evidence type="ECO:0000313" key="4">
    <source>
        <dbReference type="Proteomes" id="UP001497453"/>
    </source>
</evidence>
<keyword evidence="1" id="KW-1133">Transmembrane helix</keyword>
<dbReference type="Pfam" id="PF20151">
    <property type="entry name" value="DUF6533"/>
    <property type="match status" value="1"/>
</dbReference>
<dbReference type="InterPro" id="IPR045340">
    <property type="entry name" value="DUF6533"/>
</dbReference>
<feature type="transmembrane region" description="Helical" evidence="1">
    <location>
        <begin position="268"/>
        <end position="285"/>
    </location>
</feature>
<keyword evidence="4" id="KW-1185">Reference proteome</keyword>
<name>A0ABP1DPW8_9APHY</name>
<gene>
    <name evidence="3" type="ORF">GFSPODELE1_LOCUS6981</name>
</gene>
<proteinExistence type="predicted"/>
<accession>A0ABP1DPW8</accession>
<evidence type="ECO:0000313" key="3">
    <source>
        <dbReference type="EMBL" id="CAL1708699.1"/>
    </source>
</evidence>
<feature type="transmembrane region" description="Helical" evidence="1">
    <location>
        <begin position="182"/>
        <end position="206"/>
    </location>
</feature>
<feature type="transmembrane region" description="Helical" evidence="1">
    <location>
        <begin position="114"/>
        <end position="132"/>
    </location>
</feature>
<keyword evidence="1" id="KW-0472">Membrane</keyword>
<sequence length="346" mass="39071">MFFATERNKYPCFSDCPLSILCHSHGYHISASFDFATIHTVHIHIDLARICKNLPQWRSADLMVSHSTWFVDIYKTSGTTAVAALAFLFWDMLINLSDEIEYIWRARNTWVKWAYLYVRHFPILGIASIMVLNTGVSVAERFTPRQCTGWLVVQGCTLLSVVLLVDAILILRIYVLFARNRALLVTLVIAFAIETSSTIICSVLAVPRMTVGSECLILKAPIVYTGNWLASMGMQTILFILTCYRFYTSVDRRLGTRSILRILIRDGIWAFAFIFVVALTNVLLLRLQQSIISGICFVWAIVAFSFAGSHLRLNVVKEPVHPSTPSNMLTITEMEFRTIGNANASL</sequence>
<protein>
    <recommendedName>
        <fullName evidence="2">DUF6533 domain-containing protein</fullName>
    </recommendedName>
</protein>
<feature type="domain" description="DUF6533" evidence="2">
    <location>
        <begin position="81"/>
        <end position="124"/>
    </location>
</feature>
<evidence type="ECO:0000256" key="1">
    <source>
        <dbReference type="SAM" id="Phobius"/>
    </source>
</evidence>
<feature type="transmembrane region" description="Helical" evidence="1">
    <location>
        <begin position="291"/>
        <end position="311"/>
    </location>
</feature>
<feature type="transmembrane region" description="Helical" evidence="1">
    <location>
        <begin position="226"/>
        <end position="247"/>
    </location>
</feature>